<comment type="caution">
    <text evidence="2">The sequence shown here is derived from an EMBL/GenBank/DDBJ whole genome shotgun (WGS) entry which is preliminary data.</text>
</comment>
<dbReference type="AlphaFoldDB" id="A0A0W0SWA6"/>
<dbReference type="InterPro" id="IPR025955">
    <property type="entry name" value="TraC/Conjuga_ATPase"/>
</dbReference>
<dbReference type="Pfam" id="PF11130">
    <property type="entry name" value="TraC_F_IV"/>
    <property type="match status" value="1"/>
</dbReference>
<evidence type="ECO:0000259" key="1">
    <source>
        <dbReference type="Pfam" id="PF19044"/>
    </source>
</evidence>
<dbReference type="RefSeq" id="WP_058495576.1">
    <property type="nucleotide sequence ID" value="NZ_CAAAIU010000018.1"/>
</dbReference>
<dbReference type="InterPro" id="IPR043964">
    <property type="entry name" value="P-loop_TraG"/>
</dbReference>
<dbReference type="Gene3D" id="3.40.50.300">
    <property type="entry name" value="P-loop containing nucleotide triphosphate hydrolases"/>
    <property type="match status" value="1"/>
</dbReference>
<gene>
    <name evidence="2" type="ORF">Ldro_1274</name>
</gene>
<feature type="domain" description="TraG P-loop" evidence="1">
    <location>
        <begin position="474"/>
        <end position="752"/>
    </location>
</feature>
<dbReference type="PATRIC" id="fig|1212489.4.peg.1342"/>
<evidence type="ECO:0000313" key="2">
    <source>
        <dbReference type="EMBL" id="KTC87655.1"/>
    </source>
</evidence>
<dbReference type="Proteomes" id="UP000054736">
    <property type="component" value="Unassembled WGS sequence"/>
</dbReference>
<sequence>MFAKVIDWVQGTRELLKECLNDEDGDKHKSVDLNPDEHHYPSFTEHLLPYQYFDEESKLFFNEYNAGLIYRIIPLTGANEQIAEQLDTLLQSKVSHDFTLQLICVKHNQVGHEIEAFTRQFERREFKNLGLLGDNLKAFYQHAAIHGFKTNTISTPRLTNTECFIVIDKVNEESESDLKACFGQFRVSFEASLTAAKIGYKRGDPIDFLHLLNFYLANCPDAIVPKLIPYDKTKLLKEQALSHDFDAEIKNDGVLIRGVNDKGCAYETAVSVLTIDRLPGEYHLWENINNTSNIFHPDKSIPCNHIVSVTYLVEEQGKAQGRANRKTRDLDKKLKSDYAVNVAGTETQARVWRTFRDDLSAQKTRSVKMLYNVVLFSRLHEKERDVEATRTAFAFNGIKLAQCKRMQWPYFLVSMPFFFTGNLVKDFSLPTMMWPISSWNATQYMPLLADWSGVGRGILLPTMRDQFACIDPFSGVFGTNYNMAVTGTSGGGKSFFIQMLMLNVLFNGGDIFIIDVGGSYKKLCEALGGTYLEYRNLAMNPFTHVTDILREIDDLIALFELFTCPTSGATDDDRGTLREAILRSFDKYQNKTLIDNVSHELLALYDADRETYPTARILSKNLQRYWSDAEHGKAFNEPSQLSPHARIIVVDLKEIEDNKSIRAPVLLSVMSQFQRRIFNSDRDKQKMCIIDEAWSFFTGDAIAANFITKGFRTGRRHKASFVTVTQGIEDYFEFSEARAAWENSALKLIFLQEESPLSEHQKKHDTFSDYEMSILKSFPKAKEAGFSQVLLRANGISSFHRLFVDPFTRVLLSSDGDDYQAVLNYVTQGLDFLDAVSLVAHEHYGEAHAA</sequence>
<dbReference type="InterPro" id="IPR014117">
    <property type="entry name" value="TraC-F-type"/>
</dbReference>
<dbReference type="InterPro" id="IPR053155">
    <property type="entry name" value="F-pilin_assembly_TraC"/>
</dbReference>
<reference evidence="2 3" key="1">
    <citation type="submission" date="2015-11" db="EMBL/GenBank/DDBJ databases">
        <title>Genomic analysis of 38 Legionella species identifies large and diverse effector repertoires.</title>
        <authorList>
            <person name="Burstein D."/>
            <person name="Amaro F."/>
            <person name="Zusman T."/>
            <person name="Lifshitz Z."/>
            <person name="Cohen O."/>
            <person name="Gilbert J.A."/>
            <person name="Pupko T."/>
            <person name="Shuman H.A."/>
            <person name="Segal G."/>
        </authorList>
    </citation>
    <scope>NUCLEOTIDE SEQUENCE [LARGE SCALE GENOMIC DNA]</scope>
    <source>
        <strain evidence="2 3">ATCC 700990</strain>
    </source>
</reference>
<dbReference type="Gene3D" id="1.10.8.730">
    <property type="match status" value="1"/>
</dbReference>
<dbReference type="InterPro" id="IPR027417">
    <property type="entry name" value="P-loop_NTPase"/>
</dbReference>
<keyword evidence="3" id="KW-1185">Reference proteome</keyword>
<organism evidence="2 3">
    <name type="scientific">Legionella drozanskii LLAP-1</name>
    <dbReference type="NCBI Taxonomy" id="1212489"/>
    <lineage>
        <taxon>Bacteria</taxon>
        <taxon>Pseudomonadati</taxon>
        <taxon>Pseudomonadota</taxon>
        <taxon>Gammaproteobacteria</taxon>
        <taxon>Legionellales</taxon>
        <taxon>Legionellaceae</taxon>
        <taxon>Legionella</taxon>
    </lineage>
</organism>
<dbReference type="EMBL" id="LNXY01000020">
    <property type="protein sequence ID" value="KTC87655.1"/>
    <property type="molecule type" value="Genomic_DNA"/>
</dbReference>
<dbReference type="PANTHER" id="PTHR38467">
    <property type="match status" value="1"/>
</dbReference>
<accession>A0A0W0SWA6</accession>
<dbReference type="OrthoDB" id="9816422at2"/>
<name>A0A0W0SWA6_9GAMM</name>
<dbReference type="SUPFAM" id="SSF52540">
    <property type="entry name" value="P-loop containing nucleoside triphosphate hydrolases"/>
    <property type="match status" value="1"/>
</dbReference>
<dbReference type="NCBIfam" id="TIGR02746">
    <property type="entry name" value="TraC-F-type"/>
    <property type="match status" value="1"/>
</dbReference>
<proteinExistence type="predicted"/>
<dbReference type="PANTHER" id="PTHR38467:SF1">
    <property type="entry name" value="CONJUGATIVE TRANSFER: ASSEMBLY"/>
    <property type="match status" value="1"/>
</dbReference>
<evidence type="ECO:0000313" key="3">
    <source>
        <dbReference type="Proteomes" id="UP000054736"/>
    </source>
</evidence>
<protein>
    <submittedName>
        <fullName evidence="2">Putative conjugative transfer protein TraC</fullName>
    </submittedName>
</protein>
<dbReference type="Pfam" id="PF19044">
    <property type="entry name" value="P-loop_TraG"/>
    <property type="match status" value="1"/>
</dbReference>
<dbReference type="STRING" id="1212489.Ldro_1274"/>